<gene>
    <name evidence="1" type="ORF">FOE67_08155</name>
</gene>
<protein>
    <submittedName>
        <fullName evidence="1">Uncharacterized protein</fullName>
    </submittedName>
</protein>
<name>A0A7W3T258_9ACTN</name>
<comment type="caution">
    <text evidence="1">The sequence shown here is derived from an EMBL/GenBank/DDBJ whole genome shotgun (WGS) entry which is preliminary data.</text>
</comment>
<sequence>MIPNPSAITDTDLDGPYGDTLLTLTALACAANEYAIAHTAVLATAQSVLPGRVADIETVVGGHAPHRAALRDIGGLYDRLVSDLTERYENAAMAYATAATRATLLLLNGHPQRGSLVRRQAGRWLIPEALPELHSAPQLAQWQRLDELTHLRTQLDRARDARARTVELAGLANPTSEQYENLQTAERQALVLGGTAHTYGACVVDAFVHLIRKGGTP</sequence>
<evidence type="ECO:0000313" key="2">
    <source>
        <dbReference type="Proteomes" id="UP000530234"/>
    </source>
</evidence>
<dbReference type="RefSeq" id="WP_182662015.1">
    <property type="nucleotide sequence ID" value="NZ_VKHS01000129.1"/>
</dbReference>
<organism evidence="1 2">
    <name type="scientific">Streptomyces calidiresistens</name>
    <dbReference type="NCBI Taxonomy" id="1485586"/>
    <lineage>
        <taxon>Bacteria</taxon>
        <taxon>Bacillati</taxon>
        <taxon>Actinomycetota</taxon>
        <taxon>Actinomycetes</taxon>
        <taxon>Kitasatosporales</taxon>
        <taxon>Streptomycetaceae</taxon>
        <taxon>Streptomyces</taxon>
    </lineage>
</organism>
<dbReference type="EMBL" id="VKHS01000129">
    <property type="protein sequence ID" value="MBB0229486.1"/>
    <property type="molecule type" value="Genomic_DNA"/>
</dbReference>
<reference evidence="2" key="1">
    <citation type="submission" date="2019-10" db="EMBL/GenBank/DDBJ databases">
        <title>Streptomyces sp. nov., a novel actinobacterium isolated from alkaline environment.</title>
        <authorList>
            <person name="Golinska P."/>
        </authorList>
    </citation>
    <scope>NUCLEOTIDE SEQUENCE [LARGE SCALE GENOMIC DNA]</scope>
    <source>
        <strain evidence="2">DSM 42108</strain>
    </source>
</reference>
<evidence type="ECO:0000313" key="1">
    <source>
        <dbReference type="EMBL" id="MBB0229486.1"/>
    </source>
</evidence>
<dbReference type="Proteomes" id="UP000530234">
    <property type="component" value="Unassembled WGS sequence"/>
</dbReference>
<accession>A0A7W3T258</accession>
<dbReference type="AlphaFoldDB" id="A0A7W3T258"/>
<proteinExistence type="predicted"/>
<keyword evidence="2" id="KW-1185">Reference proteome</keyword>